<protein>
    <submittedName>
        <fullName evidence="2">Uncharacterized protein</fullName>
    </submittedName>
</protein>
<name>A0ABW0YR30_9BACI</name>
<keyword evidence="1" id="KW-0472">Membrane</keyword>
<keyword evidence="1" id="KW-1133">Transmembrane helix</keyword>
<feature type="transmembrane region" description="Helical" evidence="1">
    <location>
        <begin position="45"/>
        <end position="66"/>
    </location>
</feature>
<evidence type="ECO:0000256" key="1">
    <source>
        <dbReference type="SAM" id="Phobius"/>
    </source>
</evidence>
<proteinExistence type="predicted"/>
<dbReference type="EMBL" id="JBHSOZ010000003">
    <property type="protein sequence ID" value="MFC5712564.1"/>
    <property type="molecule type" value="Genomic_DNA"/>
</dbReference>
<feature type="transmembrane region" description="Helical" evidence="1">
    <location>
        <begin position="97"/>
        <end position="118"/>
    </location>
</feature>
<evidence type="ECO:0000313" key="3">
    <source>
        <dbReference type="Proteomes" id="UP001596142"/>
    </source>
</evidence>
<dbReference type="Proteomes" id="UP001596142">
    <property type="component" value="Unassembled WGS sequence"/>
</dbReference>
<sequence length="149" mass="16713">MNKLLTGLAVWTLFMFIMGMLFPIQTTSGANQFGMILQSYTIYGFFSLIPIVFFGSIVSFIADFLARQAEKHFNTISFILHLIGGSLAYLFTYNIDITIMAMIAAMLFFVADRSFWIISRMPNRQYMAKNLPIVLGVVGVTAMVMGSSM</sequence>
<keyword evidence="3" id="KW-1185">Reference proteome</keyword>
<gene>
    <name evidence="2" type="ORF">ACFPU1_07210</name>
</gene>
<accession>A0ABW0YR30</accession>
<organism evidence="2 3">
    <name type="scientific">Thalassorhabdus alkalitolerans</name>
    <dbReference type="NCBI Taxonomy" id="2282697"/>
    <lineage>
        <taxon>Bacteria</taxon>
        <taxon>Bacillati</taxon>
        <taxon>Bacillota</taxon>
        <taxon>Bacilli</taxon>
        <taxon>Bacillales</taxon>
        <taxon>Bacillaceae</taxon>
        <taxon>Thalassorhabdus</taxon>
    </lineage>
</organism>
<reference evidence="3" key="1">
    <citation type="journal article" date="2019" name="Int. J. Syst. Evol. Microbiol.">
        <title>The Global Catalogue of Microorganisms (GCM) 10K type strain sequencing project: providing services to taxonomists for standard genome sequencing and annotation.</title>
        <authorList>
            <consortium name="The Broad Institute Genomics Platform"/>
            <consortium name="The Broad Institute Genome Sequencing Center for Infectious Disease"/>
            <person name="Wu L."/>
            <person name="Ma J."/>
        </authorList>
    </citation>
    <scope>NUCLEOTIDE SEQUENCE [LARGE SCALE GENOMIC DNA]</scope>
    <source>
        <strain evidence="3">CECT 7184</strain>
    </source>
</reference>
<feature type="transmembrane region" description="Helical" evidence="1">
    <location>
        <begin position="73"/>
        <end position="91"/>
    </location>
</feature>
<dbReference type="RefSeq" id="WP_054634969.1">
    <property type="nucleotide sequence ID" value="NZ_JBHSOZ010000003.1"/>
</dbReference>
<comment type="caution">
    <text evidence="2">The sequence shown here is derived from an EMBL/GenBank/DDBJ whole genome shotgun (WGS) entry which is preliminary data.</text>
</comment>
<keyword evidence="1" id="KW-0812">Transmembrane</keyword>
<feature type="transmembrane region" description="Helical" evidence="1">
    <location>
        <begin position="130"/>
        <end position="148"/>
    </location>
</feature>
<evidence type="ECO:0000313" key="2">
    <source>
        <dbReference type="EMBL" id="MFC5712564.1"/>
    </source>
</evidence>